<comment type="similarity">
    <text evidence="1">Belongs to the site-specific recombinase resolvase family.</text>
</comment>
<dbReference type="InterPro" id="IPR006120">
    <property type="entry name" value="Resolvase_HTH_dom"/>
</dbReference>
<keyword evidence="4" id="KW-0233">DNA recombination</keyword>
<dbReference type="InterPro" id="IPR050639">
    <property type="entry name" value="SSR_resolvase"/>
</dbReference>
<comment type="caution">
    <text evidence="8">The sequence shown here is derived from an EMBL/GenBank/DDBJ whole genome shotgun (WGS) entry which is preliminary data.</text>
</comment>
<sequence>MRVGYVRVSSALQSTVRQLDGVPVEKSFTDHASGSSLDRPGLSEMLGFVREGDTVLVHSMDRLARDLDDLLRLVGQLTAKGVRVEFVKEGLAFTGDDSPIAKLMLGIMGSVAEFERALIRERQAEGIAKAKARGVYKGRQAKLTEASAAAMVARARAGESRASLAREYGISRETVYAYLRAAVPSTAASPAE</sequence>
<keyword evidence="2" id="KW-0229">DNA integration</keyword>
<dbReference type="SUPFAM" id="SSF46689">
    <property type="entry name" value="Homeodomain-like"/>
    <property type="match status" value="1"/>
</dbReference>
<dbReference type="EMBL" id="JTDL01000139">
    <property type="protein sequence ID" value="KHL01738.1"/>
    <property type="molecule type" value="Genomic_DNA"/>
</dbReference>
<dbReference type="InterPro" id="IPR036162">
    <property type="entry name" value="Resolvase-like_N_sf"/>
</dbReference>
<name>A0A0B2AIL0_9MICC</name>
<evidence type="ECO:0000256" key="5">
    <source>
        <dbReference type="PIRSR" id="PIRSR606118-50"/>
    </source>
</evidence>
<proteinExistence type="inferred from homology"/>
<evidence type="ECO:0000256" key="6">
    <source>
        <dbReference type="PROSITE-ProRule" id="PRU10137"/>
    </source>
</evidence>
<dbReference type="InterPro" id="IPR006119">
    <property type="entry name" value="Resolv_N"/>
</dbReference>
<dbReference type="GO" id="GO:0003677">
    <property type="term" value="F:DNA binding"/>
    <property type="evidence" value="ECO:0007669"/>
    <property type="project" value="UniProtKB-KW"/>
</dbReference>
<organism evidence="8 9">
    <name type="scientific">Sinomonas humi</name>
    <dbReference type="NCBI Taxonomy" id="1338436"/>
    <lineage>
        <taxon>Bacteria</taxon>
        <taxon>Bacillati</taxon>
        <taxon>Actinomycetota</taxon>
        <taxon>Actinomycetes</taxon>
        <taxon>Micrococcales</taxon>
        <taxon>Micrococcaceae</taxon>
        <taxon>Sinomonas</taxon>
    </lineage>
</organism>
<dbReference type="Proteomes" id="UP000030982">
    <property type="component" value="Unassembled WGS sequence"/>
</dbReference>
<dbReference type="Pfam" id="PF00239">
    <property type="entry name" value="Resolvase"/>
    <property type="match status" value="1"/>
</dbReference>
<dbReference type="GO" id="GO:0000150">
    <property type="term" value="F:DNA strand exchange activity"/>
    <property type="evidence" value="ECO:0007669"/>
    <property type="project" value="InterPro"/>
</dbReference>
<dbReference type="InterPro" id="IPR009057">
    <property type="entry name" value="Homeodomain-like_sf"/>
</dbReference>
<dbReference type="STRING" id="1338436.LK10_14755"/>
<dbReference type="PANTHER" id="PTHR30461">
    <property type="entry name" value="DNA-INVERTASE FROM LAMBDOID PROPHAGE"/>
    <property type="match status" value="1"/>
</dbReference>
<dbReference type="Gene3D" id="1.10.10.60">
    <property type="entry name" value="Homeodomain-like"/>
    <property type="match status" value="1"/>
</dbReference>
<dbReference type="CDD" id="cd03768">
    <property type="entry name" value="SR_ResInv"/>
    <property type="match status" value="1"/>
</dbReference>
<feature type="domain" description="Resolvase/invertase-type recombinase catalytic" evidence="7">
    <location>
        <begin position="1"/>
        <end position="134"/>
    </location>
</feature>
<evidence type="ECO:0000256" key="2">
    <source>
        <dbReference type="ARBA" id="ARBA00022908"/>
    </source>
</evidence>
<feature type="active site" description="O-(5'-phospho-DNA)-serine intermediate" evidence="5 6">
    <location>
        <position position="9"/>
    </location>
</feature>
<evidence type="ECO:0000256" key="4">
    <source>
        <dbReference type="ARBA" id="ARBA00023172"/>
    </source>
</evidence>
<dbReference type="Gene3D" id="3.40.50.1390">
    <property type="entry name" value="Resolvase, N-terminal catalytic domain"/>
    <property type="match status" value="1"/>
</dbReference>
<dbReference type="SMART" id="SM00857">
    <property type="entry name" value="Resolvase"/>
    <property type="match status" value="1"/>
</dbReference>
<evidence type="ECO:0000256" key="1">
    <source>
        <dbReference type="ARBA" id="ARBA00009913"/>
    </source>
</evidence>
<keyword evidence="3" id="KW-0238">DNA-binding</keyword>
<dbReference type="Pfam" id="PF02796">
    <property type="entry name" value="HTH_7"/>
    <property type="match status" value="1"/>
</dbReference>
<dbReference type="GO" id="GO:0015074">
    <property type="term" value="P:DNA integration"/>
    <property type="evidence" value="ECO:0007669"/>
    <property type="project" value="UniProtKB-KW"/>
</dbReference>
<dbReference type="SUPFAM" id="SSF53041">
    <property type="entry name" value="Resolvase-like"/>
    <property type="match status" value="1"/>
</dbReference>
<reference evidence="8 9" key="1">
    <citation type="submission" date="2014-09" db="EMBL/GenBank/DDBJ databases">
        <title>Genome sequence of Sinomonas sp. MUSC 117.</title>
        <authorList>
            <person name="Lee L.-H."/>
        </authorList>
    </citation>
    <scope>NUCLEOTIDE SEQUENCE [LARGE SCALE GENOMIC DNA]</scope>
    <source>
        <strain evidence="8 9">MUSC 117</strain>
    </source>
</reference>
<evidence type="ECO:0000256" key="3">
    <source>
        <dbReference type="ARBA" id="ARBA00023125"/>
    </source>
</evidence>
<evidence type="ECO:0000313" key="8">
    <source>
        <dbReference type="EMBL" id="KHL01738.1"/>
    </source>
</evidence>
<dbReference type="PROSITE" id="PS00397">
    <property type="entry name" value="RECOMBINASES_1"/>
    <property type="match status" value="1"/>
</dbReference>
<dbReference type="PANTHER" id="PTHR30461:SF26">
    <property type="entry name" value="RESOLVASE HOMOLOG YNEB"/>
    <property type="match status" value="1"/>
</dbReference>
<evidence type="ECO:0000313" key="9">
    <source>
        <dbReference type="Proteomes" id="UP000030982"/>
    </source>
</evidence>
<evidence type="ECO:0000259" key="7">
    <source>
        <dbReference type="PROSITE" id="PS51736"/>
    </source>
</evidence>
<keyword evidence="9" id="KW-1185">Reference proteome</keyword>
<protein>
    <submittedName>
        <fullName evidence="8">Transposon Tn21 resolvase</fullName>
    </submittedName>
</protein>
<dbReference type="OrthoDB" id="128993at2"/>
<dbReference type="PROSITE" id="PS51736">
    <property type="entry name" value="RECOMBINASES_3"/>
    <property type="match status" value="1"/>
</dbReference>
<accession>A0A0B2AIL0</accession>
<gene>
    <name evidence="8" type="ORF">LK10_14755</name>
</gene>
<dbReference type="PROSITE" id="PS00398">
    <property type="entry name" value="RECOMBINASES_2"/>
    <property type="match status" value="1"/>
</dbReference>
<dbReference type="AlphaFoldDB" id="A0A0B2AIL0"/>
<dbReference type="InterPro" id="IPR006118">
    <property type="entry name" value="Recombinase_CS"/>
</dbReference>